<feature type="region of interest" description="Disordered" evidence="1">
    <location>
        <begin position="175"/>
        <end position="281"/>
    </location>
</feature>
<evidence type="ECO:0000313" key="2">
    <source>
        <dbReference type="EMBL" id="KHJ95364.1"/>
    </source>
</evidence>
<accession>A0A0B1TDK7</accession>
<dbReference type="Proteomes" id="UP000053660">
    <property type="component" value="Unassembled WGS sequence"/>
</dbReference>
<feature type="region of interest" description="Disordered" evidence="1">
    <location>
        <begin position="665"/>
        <end position="684"/>
    </location>
</feature>
<sequence length="730" mass="75880">MANDADAVLLDLLGTFVLLDGGSEKVSFTKHIDANVISAPTKAALTNAVELNKGTVVPLVGNFPNVKSAGTEDSVAALLKQIEKEAEGRPAITKTVFHSKYEPIVISKAASNHGTISVLVWFPAKATDPIKRVLHTGTAPLSRIVSALEKAKALPYLHSPVVSAANAYKEVPPPKAANARTVTTTRAAPTKPVNNATATKVAAAKRPAAPAAAHAPPARPATNNSARPAAASAKPSPARPATTAPTRTRPANTTAAAAKPAAPAGTAAAAAGKKPNNHEAPIQKTTLDDSVLCLDDVIPDIAVDAPQDPASSNLRPPVELVVIPPTPEPRSLSERSSIDAGPTSPEGSPKAVDERKNEDDQNVSVSTDDDRKPTGEAPAPTAAASPPLPHEAAEPKGQPEPTPEHPLPDSDVAHKDASPDHPVPTAPVRTPSPESDRASPVKDKEPPSPKDKKSPTPEDKQPTTPERDSSPAIGEPTPDHSTEPKHPEPARDHSPEPAHPEPAPAQVPEPQDKESDKPAIQPAAPSPPHDAPSPGGESPAPHDVPSSPGRESPARKPDSPSPAPRDSSPLTPAEKDTAPAEPFVAPVMRRPSPVAPDIVLEGDLPEEFKGPHTPQQVGENGLLDDIEEPPKLMKISMDTDDLKEALEKGAAAVADQLSQCLDSLTLSPTQAEKEESSDRATPEDRAEIARKISQQMIDEAKTPFAAGLASTFVEGAEAAKKVGSLHSTIC</sequence>
<evidence type="ECO:0000256" key="1">
    <source>
        <dbReference type="SAM" id="MobiDB-lite"/>
    </source>
</evidence>
<feature type="region of interest" description="Disordered" evidence="1">
    <location>
        <begin position="304"/>
        <end position="589"/>
    </location>
</feature>
<name>A0A0B1TDK7_OESDE</name>
<dbReference type="OrthoDB" id="5847517at2759"/>
<proteinExistence type="predicted"/>
<evidence type="ECO:0000313" key="3">
    <source>
        <dbReference type="Proteomes" id="UP000053660"/>
    </source>
</evidence>
<reference evidence="2 3" key="1">
    <citation type="submission" date="2014-03" db="EMBL/GenBank/DDBJ databases">
        <title>Draft genome of the hookworm Oesophagostomum dentatum.</title>
        <authorList>
            <person name="Mitreva M."/>
        </authorList>
    </citation>
    <scope>NUCLEOTIDE SEQUENCE [LARGE SCALE GENOMIC DNA]</scope>
    <source>
        <strain evidence="2 3">OD-Hann</strain>
    </source>
</reference>
<feature type="compositionally biased region" description="Basic and acidic residues" evidence="1">
    <location>
        <begin position="671"/>
        <end position="684"/>
    </location>
</feature>
<dbReference type="EMBL" id="KN549989">
    <property type="protein sequence ID" value="KHJ95364.1"/>
    <property type="molecule type" value="Genomic_DNA"/>
</dbReference>
<keyword evidence="3" id="KW-1185">Reference proteome</keyword>
<feature type="compositionally biased region" description="Low complexity" evidence="1">
    <location>
        <begin position="176"/>
        <end position="274"/>
    </location>
</feature>
<feature type="compositionally biased region" description="Basic and acidic residues" evidence="1">
    <location>
        <begin position="477"/>
        <end position="499"/>
    </location>
</feature>
<dbReference type="AlphaFoldDB" id="A0A0B1TDK7"/>
<feature type="compositionally biased region" description="Basic and acidic residues" evidence="1">
    <location>
        <begin position="402"/>
        <end position="419"/>
    </location>
</feature>
<protein>
    <submittedName>
        <fullName evidence="2">Uncharacterized protein</fullName>
    </submittedName>
</protein>
<feature type="compositionally biased region" description="Basic and acidic residues" evidence="1">
    <location>
        <begin position="434"/>
        <end position="469"/>
    </location>
</feature>
<organism evidence="2 3">
    <name type="scientific">Oesophagostomum dentatum</name>
    <name type="common">Nodular worm</name>
    <dbReference type="NCBI Taxonomy" id="61180"/>
    <lineage>
        <taxon>Eukaryota</taxon>
        <taxon>Metazoa</taxon>
        <taxon>Ecdysozoa</taxon>
        <taxon>Nematoda</taxon>
        <taxon>Chromadorea</taxon>
        <taxon>Rhabditida</taxon>
        <taxon>Rhabditina</taxon>
        <taxon>Rhabditomorpha</taxon>
        <taxon>Strongyloidea</taxon>
        <taxon>Strongylidae</taxon>
        <taxon>Oesophagostomum</taxon>
    </lineage>
</organism>
<feature type="non-terminal residue" evidence="2">
    <location>
        <position position="730"/>
    </location>
</feature>
<feature type="region of interest" description="Disordered" evidence="1">
    <location>
        <begin position="604"/>
        <end position="627"/>
    </location>
</feature>
<gene>
    <name evidence="2" type="ORF">OESDEN_04691</name>
</gene>